<dbReference type="SMART" id="SM00856">
    <property type="entry name" value="PMEI"/>
    <property type="match status" value="1"/>
</dbReference>
<evidence type="ECO:0000313" key="4">
    <source>
        <dbReference type="Proteomes" id="UP001311915"/>
    </source>
</evidence>
<feature type="signal peptide" evidence="1">
    <location>
        <begin position="1"/>
        <end position="29"/>
    </location>
</feature>
<dbReference type="Proteomes" id="UP001311915">
    <property type="component" value="Unassembled WGS sequence"/>
</dbReference>
<comment type="caution">
    <text evidence="3">The sequence shown here is derived from an EMBL/GenBank/DDBJ whole genome shotgun (WGS) entry which is preliminary data.</text>
</comment>
<feature type="chain" id="PRO_5043743075" description="Pectinesterase inhibitor domain-containing protein" evidence="1">
    <location>
        <begin position="30"/>
        <end position="175"/>
    </location>
</feature>
<dbReference type="SUPFAM" id="SSF101148">
    <property type="entry name" value="Plant invertase/pectin methylesterase inhibitor"/>
    <property type="match status" value="1"/>
</dbReference>
<dbReference type="EMBL" id="JAWPEI010000009">
    <property type="protein sequence ID" value="KAK4715906.1"/>
    <property type="molecule type" value="Genomic_DNA"/>
</dbReference>
<proteinExistence type="predicted"/>
<keyword evidence="1" id="KW-0732">Signal</keyword>
<evidence type="ECO:0000259" key="2">
    <source>
        <dbReference type="SMART" id="SM00856"/>
    </source>
</evidence>
<feature type="domain" description="Pectinesterase inhibitor" evidence="2">
    <location>
        <begin position="29"/>
        <end position="174"/>
    </location>
</feature>
<dbReference type="Gene3D" id="1.20.140.40">
    <property type="entry name" value="Invertase/pectin methylesterase inhibitor family protein"/>
    <property type="match status" value="1"/>
</dbReference>
<name>A0AAV9KRQ0_9SOLN</name>
<accession>A0AAV9KRQ0</accession>
<dbReference type="AlphaFoldDB" id="A0AAV9KRQ0"/>
<evidence type="ECO:0000256" key="1">
    <source>
        <dbReference type="SAM" id="SignalP"/>
    </source>
</evidence>
<reference evidence="3 4" key="1">
    <citation type="submission" date="2023-10" db="EMBL/GenBank/DDBJ databases">
        <title>Genome-Wide Identification Analysis in wild type Solanum Pinnatisectum Reveals Some Genes Defensing Phytophthora Infestans.</title>
        <authorList>
            <person name="Sun C."/>
        </authorList>
    </citation>
    <scope>NUCLEOTIDE SEQUENCE [LARGE SCALE GENOMIC DNA]</scope>
    <source>
        <strain evidence="3">LQN</strain>
        <tissue evidence="3">Leaf</tissue>
    </source>
</reference>
<gene>
    <name evidence="3" type="ORF">R3W88_014244</name>
</gene>
<keyword evidence="4" id="KW-1185">Reference proteome</keyword>
<dbReference type="GO" id="GO:0004857">
    <property type="term" value="F:enzyme inhibitor activity"/>
    <property type="evidence" value="ECO:0007669"/>
    <property type="project" value="InterPro"/>
</dbReference>
<dbReference type="InterPro" id="IPR035513">
    <property type="entry name" value="Invertase/methylesterase_inhib"/>
</dbReference>
<organism evidence="3 4">
    <name type="scientific">Solanum pinnatisectum</name>
    <name type="common">tansyleaf nightshade</name>
    <dbReference type="NCBI Taxonomy" id="50273"/>
    <lineage>
        <taxon>Eukaryota</taxon>
        <taxon>Viridiplantae</taxon>
        <taxon>Streptophyta</taxon>
        <taxon>Embryophyta</taxon>
        <taxon>Tracheophyta</taxon>
        <taxon>Spermatophyta</taxon>
        <taxon>Magnoliopsida</taxon>
        <taxon>eudicotyledons</taxon>
        <taxon>Gunneridae</taxon>
        <taxon>Pentapetalae</taxon>
        <taxon>asterids</taxon>
        <taxon>lamiids</taxon>
        <taxon>Solanales</taxon>
        <taxon>Solanaceae</taxon>
        <taxon>Solanoideae</taxon>
        <taxon>Solaneae</taxon>
        <taxon>Solanum</taxon>
    </lineage>
</organism>
<dbReference type="InterPro" id="IPR006501">
    <property type="entry name" value="Pectinesterase_inhib_dom"/>
</dbReference>
<sequence>MKTMASQKLNCCLLLSMAIILVVTKSSEANGAVPTSPYCKICTIPNLCNNVVNGATNWKEAMVKSINACTEIAYRIQNVTNSILPQITGVAPQTKTSIQDTCKEAMDGAVSDLEEAMKALNKNDQGTMLTNLASLHTDCADALDQFGIKFLPLTKVVGRYLKHMSVALSVAQTPQ</sequence>
<protein>
    <recommendedName>
        <fullName evidence="2">Pectinesterase inhibitor domain-containing protein</fullName>
    </recommendedName>
</protein>
<evidence type="ECO:0000313" key="3">
    <source>
        <dbReference type="EMBL" id="KAK4715906.1"/>
    </source>
</evidence>